<sequence>MADPRRDRAPERGIPDGLLIGALLFLIGLALLTWTATGLAGLLAHGAWPENVSFIRTPQAARHLVQDPGDLAAAWPHTPEEELSGYGLFWGLFISEVLVLLVFAVFVIGTVARYRLMRARRAADRRQVAEERAHAPLPQQPRDTAPNTRPAGPVEAVPAPEPYAAPTAPAAQPAAMPDPQPPVDPAAYFTAIFPSPQPAPGPAQPAAPAAQPAGASGHAQEAAPQPPPTQAPAPAPGATPEAAPAAPTAFGTHALPPYGPATPGGVPARRDGAWPGAEPPPRVRYGTAAERQDAALHTILEAAGPTLVTSSDATLWAETTGTRAKLGPVHVFDPSHLLDTPARLRWNPASGCEAREVAAVRAVALLAPVRPASLIDSATADAAETLLRCWLHAAAVDGRPFRQVHRWAQGHSAHEPVRVLRTNPKATSGMAGELESTLTAHPERRDMAQELTARALAALSSIHIRDACNASRADALALESFVGEGGTLYVVGESLENPRTQPGAMPLLTALVASVVEHAQQTAKRSPGGRLDPPLTLVLDDIAGVAPFPALPELMTSGPAQGLQALALMRSPEQARARWPRTHGSLVG</sequence>
<evidence type="ECO:0008006" key="5">
    <source>
        <dbReference type="Google" id="ProtNLM"/>
    </source>
</evidence>
<feature type="compositionally biased region" description="Low complexity" evidence="1">
    <location>
        <begin position="150"/>
        <end position="175"/>
    </location>
</feature>
<feature type="transmembrane region" description="Helical" evidence="2">
    <location>
        <begin position="20"/>
        <end position="44"/>
    </location>
</feature>
<keyword evidence="2" id="KW-0812">Transmembrane</keyword>
<feature type="transmembrane region" description="Helical" evidence="2">
    <location>
        <begin position="88"/>
        <end position="112"/>
    </location>
</feature>
<gene>
    <name evidence="3" type="ORF">HUT08_15470</name>
</gene>
<dbReference type="InterPro" id="IPR027417">
    <property type="entry name" value="P-loop_NTPase"/>
</dbReference>
<organism evidence="3 4">
    <name type="scientific">Streptomyces buecherae</name>
    <dbReference type="NCBI Taxonomy" id="2763006"/>
    <lineage>
        <taxon>Bacteria</taxon>
        <taxon>Bacillati</taxon>
        <taxon>Actinomycetota</taxon>
        <taxon>Actinomycetes</taxon>
        <taxon>Kitasatosporales</taxon>
        <taxon>Streptomycetaceae</taxon>
        <taxon>Streptomyces</taxon>
    </lineage>
</organism>
<dbReference type="AlphaFoldDB" id="A0A7H8N822"/>
<name>A0A7H8N822_9ACTN</name>
<proteinExistence type="predicted"/>
<dbReference type="Proteomes" id="UP000509303">
    <property type="component" value="Chromosome"/>
</dbReference>
<accession>A0A7H8N822</accession>
<keyword evidence="2" id="KW-0472">Membrane</keyword>
<evidence type="ECO:0000313" key="3">
    <source>
        <dbReference type="EMBL" id="QKW50704.1"/>
    </source>
</evidence>
<feature type="compositionally biased region" description="Low complexity" evidence="1">
    <location>
        <begin position="238"/>
        <end position="249"/>
    </location>
</feature>
<feature type="region of interest" description="Disordered" evidence="1">
    <location>
        <begin position="127"/>
        <end position="284"/>
    </location>
</feature>
<keyword evidence="2" id="KW-1133">Transmembrane helix</keyword>
<protein>
    <recommendedName>
        <fullName evidence="5">Type VI secretion protein</fullName>
    </recommendedName>
</protein>
<evidence type="ECO:0000313" key="4">
    <source>
        <dbReference type="Proteomes" id="UP000509303"/>
    </source>
</evidence>
<dbReference type="EMBL" id="CP054929">
    <property type="protein sequence ID" value="QKW50704.1"/>
    <property type="molecule type" value="Genomic_DNA"/>
</dbReference>
<dbReference type="RefSeq" id="WP_176162437.1">
    <property type="nucleotide sequence ID" value="NZ_CP054929.1"/>
</dbReference>
<evidence type="ECO:0000256" key="2">
    <source>
        <dbReference type="SAM" id="Phobius"/>
    </source>
</evidence>
<keyword evidence="4" id="KW-1185">Reference proteome</keyword>
<feature type="compositionally biased region" description="Low complexity" evidence="1">
    <location>
        <begin position="206"/>
        <end position="223"/>
    </location>
</feature>
<reference evidence="3 4" key="1">
    <citation type="submission" date="2020-06" db="EMBL/GenBank/DDBJ databases">
        <title>Genome mining for natural products.</title>
        <authorList>
            <person name="Zhang B."/>
            <person name="Shi J."/>
            <person name="Ge H."/>
        </authorList>
    </citation>
    <scope>NUCLEOTIDE SEQUENCE [LARGE SCALE GENOMIC DNA]</scope>
    <source>
        <strain evidence="3 4">NA00687</strain>
    </source>
</reference>
<dbReference type="SUPFAM" id="SSF52540">
    <property type="entry name" value="P-loop containing nucleoside triphosphate hydrolases"/>
    <property type="match status" value="1"/>
</dbReference>
<feature type="compositionally biased region" description="Pro residues" evidence="1">
    <location>
        <begin position="224"/>
        <end position="237"/>
    </location>
</feature>
<feature type="compositionally biased region" description="Pro residues" evidence="1">
    <location>
        <begin position="195"/>
        <end position="205"/>
    </location>
</feature>
<evidence type="ECO:0000256" key="1">
    <source>
        <dbReference type="SAM" id="MobiDB-lite"/>
    </source>
</evidence>